<dbReference type="AlphaFoldDB" id="A0A1H2TNV9"/>
<accession>A0A1H2TNV9</accession>
<dbReference type="RefSeq" id="WP_004515131.1">
    <property type="nucleotide sequence ID" value="NZ_FNOF01000003.1"/>
</dbReference>
<evidence type="ECO:0000313" key="1">
    <source>
        <dbReference type="EMBL" id="SDW44949.1"/>
    </source>
</evidence>
<reference evidence="1 2" key="1">
    <citation type="submission" date="2016-10" db="EMBL/GenBank/DDBJ databases">
        <authorList>
            <person name="de Groot N.N."/>
        </authorList>
    </citation>
    <scope>NUCLEOTIDE SEQUENCE [LARGE SCALE GENOMIC DNA]</scope>
    <source>
        <strain evidence="1 2">DSM 3756</strain>
    </source>
</reference>
<sequence length="129" mass="15001">MAFNDFDSSHLDGWQEAEKVLYEELESGEDTEISLRPGYDDAPNQHDLQRLLKPEAQRFQESESEAVQDLYEFVDDYFAETQYVDWTFVEDGFEDLQQREAEAFSYGDGTDLVVEVYEPGEDGHDVLRL</sequence>
<proteinExistence type="predicted"/>
<protein>
    <submittedName>
        <fullName evidence="1">Uncharacterized protein</fullName>
    </submittedName>
</protein>
<dbReference type="Proteomes" id="UP000182573">
    <property type="component" value="Unassembled WGS sequence"/>
</dbReference>
<evidence type="ECO:0000313" key="2">
    <source>
        <dbReference type="Proteomes" id="UP000182573"/>
    </source>
</evidence>
<name>A0A1H2TNV9_HALVA</name>
<gene>
    <name evidence="1" type="ORF">SAMN05443574_103296</name>
</gene>
<organism evidence="1 2">
    <name type="scientific">Haloarcula vallismortis</name>
    <name type="common">Halobacterium vallismortis</name>
    <dbReference type="NCBI Taxonomy" id="28442"/>
    <lineage>
        <taxon>Archaea</taxon>
        <taxon>Methanobacteriati</taxon>
        <taxon>Methanobacteriota</taxon>
        <taxon>Stenosarchaea group</taxon>
        <taxon>Halobacteria</taxon>
        <taxon>Halobacteriales</taxon>
        <taxon>Haloarculaceae</taxon>
        <taxon>Haloarcula</taxon>
    </lineage>
</organism>
<dbReference type="EMBL" id="FNOF01000003">
    <property type="protein sequence ID" value="SDW44949.1"/>
    <property type="molecule type" value="Genomic_DNA"/>
</dbReference>